<dbReference type="OrthoDB" id="1421554at2"/>
<dbReference type="Proteomes" id="UP000243887">
    <property type="component" value="Unassembled WGS sequence"/>
</dbReference>
<dbReference type="STRING" id="1150112.SAMN04487893_104180"/>
<reference evidence="2" key="1">
    <citation type="submission" date="2016-10" db="EMBL/GenBank/DDBJ databases">
        <authorList>
            <person name="Varghese N."/>
            <person name="Submissions S."/>
        </authorList>
    </citation>
    <scope>NUCLEOTIDE SEQUENCE [LARGE SCALE GENOMIC DNA]</scope>
    <source>
        <strain evidence="2">DSM 26542</strain>
    </source>
</reference>
<dbReference type="AlphaFoldDB" id="A0A1I3PMD3"/>
<organism evidence="1 2">
    <name type="scientific">Myroides guanonis</name>
    <dbReference type="NCBI Taxonomy" id="1150112"/>
    <lineage>
        <taxon>Bacteria</taxon>
        <taxon>Pseudomonadati</taxon>
        <taxon>Bacteroidota</taxon>
        <taxon>Flavobacteriia</taxon>
        <taxon>Flavobacteriales</taxon>
        <taxon>Flavobacteriaceae</taxon>
        <taxon>Myroides</taxon>
    </lineage>
</organism>
<gene>
    <name evidence="1" type="ORF">SAMN04487893_104180</name>
</gene>
<evidence type="ECO:0000313" key="1">
    <source>
        <dbReference type="EMBL" id="SFJ22539.1"/>
    </source>
</evidence>
<sequence>MLTKFLLVQKIEENGDANFHLLKSDYIQWHFENRKTELKTDSVFFPFVIDSDDIKITTNKPGAETKISVKESEITFADDYAVPAGFTIAILFPENFVPRIIKFKDKPIIPIGLNGQFVSNTQGQFQILYNKLAKRSAIVFNIHQNVCFGFKCSAKKINDNEFPINESIDADDFFDVIINTELLNIETISNDDLKIINTTLNASDLDDVKESINEVLNALKAGNKKQAKNSLDKFGKYVLNGTSLTGNLTKIIDSYNKGGAPYQFIAKLLEYISL</sequence>
<proteinExistence type="predicted"/>
<name>A0A1I3PMD3_9FLAO</name>
<accession>A0A1I3PMD3</accession>
<evidence type="ECO:0000313" key="2">
    <source>
        <dbReference type="Proteomes" id="UP000243887"/>
    </source>
</evidence>
<dbReference type="RefSeq" id="WP_090678468.1">
    <property type="nucleotide sequence ID" value="NZ_FORU01000004.1"/>
</dbReference>
<dbReference type="EMBL" id="FORU01000004">
    <property type="protein sequence ID" value="SFJ22539.1"/>
    <property type="molecule type" value="Genomic_DNA"/>
</dbReference>
<protein>
    <submittedName>
        <fullName evidence="1">Uncharacterized protein</fullName>
    </submittedName>
</protein>
<keyword evidence="2" id="KW-1185">Reference proteome</keyword>